<dbReference type="AlphaFoldDB" id="A0A6G1H5W8"/>
<feature type="region of interest" description="Disordered" evidence="1">
    <location>
        <begin position="1"/>
        <end position="21"/>
    </location>
</feature>
<proteinExistence type="predicted"/>
<gene>
    <name evidence="2" type="ORF">K402DRAFT_402792</name>
</gene>
<name>A0A6G1H5W8_9PEZI</name>
<keyword evidence="3" id="KW-1185">Reference proteome</keyword>
<dbReference type="Proteomes" id="UP000800041">
    <property type="component" value="Unassembled WGS sequence"/>
</dbReference>
<evidence type="ECO:0000256" key="1">
    <source>
        <dbReference type="SAM" id="MobiDB-lite"/>
    </source>
</evidence>
<sequence>MSPVKWKETKKERKMRVTRNAPPPFGMHACYLLHRETDRSDRICRDGGMEQEMPGKEKERRNGRGRESVDLGISPFFFEPEAEVHVLQVEASKPEGLERWATYLLSSSVPRTVGAYTAAVAGPSRQQVASSSQNEDTAKRLFIQIESASPKKGGQEGDL</sequence>
<accession>A0A6G1H5W8</accession>
<feature type="compositionally biased region" description="Polar residues" evidence="1">
    <location>
        <begin position="124"/>
        <end position="135"/>
    </location>
</feature>
<reference evidence="2" key="1">
    <citation type="journal article" date="2020" name="Stud. Mycol.">
        <title>101 Dothideomycetes genomes: a test case for predicting lifestyles and emergence of pathogens.</title>
        <authorList>
            <person name="Haridas S."/>
            <person name="Albert R."/>
            <person name="Binder M."/>
            <person name="Bloem J."/>
            <person name="Labutti K."/>
            <person name="Salamov A."/>
            <person name="Andreopoulos B."/>
            <person name="Baker S."/>
            <person name="Barry K."/>
            <person name="Bills G."/>
            <person name="Bluhm B."/>
            <person name="Cannon C."/>
            <person name="Castanera R."/>
            <person name="Culley D."/>
            <person name="Daum C."/>
            <person name="Ezra D."/>
            <person name="Gonzalez J."/>
            <person name="Henrissat B."/>
            <person name="Kuo A."/>
            <person name="Liang C."/>
            <person name="Lipzen A."/>
            <person name="Lutzoni F."/>
            <person name="Magnuson J."/>
            <person name="Mondo S."/>
            <person name="Nolan M."/>
            <person name="Ohm R."/>
            <person name="Pangilinan J."/>
            <person name="Park H.-J."/>
            <person name="Ramirez L."/>
            <person name="Alfaro M."/>
            <person name="Sun H."/>
            <person name="Tritt A."/>
            <person name="Yoshinaga Y."/>
            <person name="Zwiers L.-H."/>
            <person name="Turgeon B."/>
            <person name="Goodwin S."/>
            <person name="Spatafora J."/>
            <person name="Crous P."/>
            <person name="Grigoriev I."/>
        </authorList>
    </citation>
    <scope>NUCLEOTIDE SEQUENCE</scope>
    <source>
        <strain evidence="2">CBS 113979</strain>
    </source>
</reference>
<evidence type="ECO:0000313" key="3">
    <source>
        <dbReference type="Proteomes" id="UP000800041"/>
    </source>
</evidence>
<feature type="region of interest" description="Disordered" evidence="1">
    <location>
        <begin position="45"/>
        <end position="67"/>
    </location>
</feature>
<protein>
    <submittedName>
        <fullName evidence="2">Uncharacterized protein</fullName>
    </submittedName>
</protein>
<dbReference type="EMBL" id="ML977148">
    <property type="protein sequence ID" value="KAF1988616.1"/>
    <property type="molecule type" value="Genomic_DNA"/>
</dbReference>
<evidence type="ECO:0000313" key="2">
    <source>
        <dbReference type="EMBL" id="KAF1988616.1"/>
    </source>
</evidence>
<feature type="region of interest" description="Disordered" evidence="1">
    <location>
        <begin position="121"/>
        <end position="159"/>
    </location>
</feature>
<organism evidence="2 3">
    <name type="scientific">Aulographum hederae CBS 113979</name>
    <dbReference type="NCBI Taxonomy" id="1176131"/>
    <lineage>
        <taxon>Eukaryota</taxon>
        <taxon>Fungi</taxon>
        <taxon>Dikarya</taxon>
        <taxon>Ascomycota</taxon>
        <taxon>Pezizomycotina</taxon>
        <taxon>Dothideomycetes</taxon>
        <taxon>Pleosporomycetidae</taxon>
        <taxon>Aulographales</taxon>
        <taxon>Aulographaceae</taxon>
    </lineage>
</organism>
<feature type="compositionally biased region" description="Basic and acidic residues" evidence="1">
    <location>
        <begin position="1"/>
        <end position="11"/>
    </location>
</feature>